<evidence type="ECO:0000256" key="3">
    <source>
        <dbReference type="ARBA" id="ARBA00005043"/>
    </source>
</evidence>
<keyword evidence="7" id="KW-0819">tRNA processing</keyword>
<comment type="subcellular location">
    <subcellularLocation>
        <location evidence="2">Cytoplasm</location>
    </subcellularLocation>
    <subcellularLocation>
        <location evidence="1">Nucleus</location>
    </subcellularLocation>
</comment>
<evidence type="ECO:0000256" key="1">
    <source>
        <dbReference type="ARBA" id="ARBA00004123"/>
    </source>
</evidence>
<accession>A0ABN7AXA1</accession>
<evidence type="ECO:0000256" key="5">
    <source>
        <dbReference type="ARBA" id="ARBA00020265"/>
    </source>
</evidence>
<gene>
    <name evidence="9" type="ORF">NTJ_09632</name>
</gene>
<evidence type="ECO:0000256" key="7">
    <source>
        <dbReference type="ARBA" id="ARBA00022694"/>
    </source>
</evidence>
<evidence type="ECO:0000256" key="8">
    <source>
        <dbReference type="ARBA" id="ARBA00023242"/>
    </source>
</evidence>
<organism evidence="9 10">
    <name type="scientific">Nesidiocoris tenuis</name>
    <dbReference type="NCBI Taxonomy" id="355587"/>
    <lineage>
        <taxon>Eukaryota</taxon>
        <taxon>Metazoa</taxon>
        <taxon>Ecdysozoa</taxon>
        <taxon>Arthropoda</taxon>
        <taxon>Hexapoda</taxon>
        <taxon>Insecta</taxon>
        <taxon>Pterygota</taxon>
        <taxon>Neoptera</taxon>
        <taxon>Paraneoptera</taxon>
        <taxon>Hemiptera</taxon>
        <taxon>Heteroptera</taxon>
        <taxon>Panheteroptera</taxon>
        <taxon>Cimicomorpha</taxon>
        <taxon>Miridae</taxon>
        <taxon>Dicyphina</taxon>
        <taxon>Nesidiocoris</taxon>
    </lineage>
</organism>
<reference evidence="9 10" key="1">
    <citation type="submission" date="2023-09" db="EMBL/GenBank/DDBJ databases">
        <title>Nesidiocoris tenuis whole genome shotgun sequence.</title>
        <authorList>
            <person name="Shibata T."/>
            <person name="Shimoda M."/>
            <person name="Kobayashi T."/>
            <person name="Uehara T."/>
        </authorList>
    </citation>
    <scope>NUCLEOTIDE SEQUENCE [LARGE SCALE GENOMIC DNA]</scope>
    <source>
        <strain evidence="9 10">Japan</strain>
    </source>
</reference>
<keyword evidence="10" id="KW-1185">Reference proteome</keyword>
<dbReference type="InterPro" id="IPR008728">
    <property type="entry name" value="Elongator_complex_protein_4"/>
</dbReference>
<proteinExistence type="inferred from homology"/>
<name>A0ABN7AXA1_9HEMI</name>
<dbReference type="InterPro" id="IPR027417">
    <property type="entry name" value="P-loop_NTPase"/>
</dbReference>
<evidence type="ECO:0000313" key="9">
    <source>
        <dbReference type="EMBL" id="BES96819.1"/>
    </source>
</evidence>
<comment type="pathway">
    <text evidence="3">tRNA modification; 5-methoxycarbonylmethyl-2-thiouridine-tRNA biosynthesis.</text>
</comment>
<dbReference type="Pfam" id="PF05625">
    <property type="entry name" value="PAXNEB"/>
    <property type="match status" value="1"/>
</dbReference>
<keyword evidence="6" id="KW-0963">Cytoplasm</keyword>
<evidence type="ECO:0000256" key="2">
    <source>
        <dbReference type="ARBA" id="ARBA00004496"/>
    </source>
</evidence>
<sequence length="338" mass="37337">MLPTGITSRYSSGRSIELLPSGIPSLDSTLGGGYPLGSIVLLLEDELGVYSDMFFKAYLSQGITNGDTIFVGSPHCCNSSFLSTLPGLDVQSGNLKDDAKNYEPMTIAWRYSSSTSSIRDTNKHLALSNNFSFAKRISTDTLIQENVVKFDPADRKTDELETLDCLLEEISSLSSKQAMNNAKSGQKVHLRIGLHGLGSVLWRTEEVRITQFLVKLRWLTAQFPASVLVTVPPDVLSLKTVSRCRQICDVVFSLLAIDPAANPLYSEYNGLLKLWKISPINCLAPIVEVSDDWAFKLLKKRLLVERLTLPPEMDSSTQREQVNDVPNLCGSLNKALDF</sequence>
<dbReference type="Gene3D" id="3.40.50.300">
    <property type="entry name" value="P-loop containing nucleotide triphosphate hydrolases"/>
    <property type="match status" value="1"/>
</dbReference>
<dbReference type="PANTHER" id="PTHR12896:SF1">
    <property type="entry name" value="ELONGATOR COMPLEX PROTEIN 4"/>
    <property type="match status" value="1"/>
</dbReference>
<protein>
    <recommendedName>
        <fullName evidence="5">Elongator complex protein 4</fullName>
    </recommendedName>
</protein>
<dbReference type="EMBL" id="AP028915">
    <property type="protein sequence ID" value="BES96819.1"/>
    <property type="molecule type" value="Genomic_DNA"/>
</dbReference>
<evidence type="ECO:0000313" key="10">
    <source>
        <dbReference type="Proteomes" id="UP001307889"/>
    </source>
</evidence>
<keyword evidence="8" id="KW-0539">Nucleus</keyword>
<dbReference type="Proteomes" id="UP001307889">
    <property type="component" value="Chromosome 7"/>
</dbReference>
<evidence type="ECO:0000256" key="4">
    <source>
        <dbReference type="ARBA" id="ARBA00007573"/>
    </source>
</evidence>
<evidence type="ECO:0000256" key="6">
    <source>
        <dbReference type="ARBA" id="ARBA00022490"/>
    </source>
</evidence>
<comment type="similarity">
    <text evidence="4">Belongs to the ELP4 family.</text>
</comment>
<dbReference type="PANTHER" id="PTHR12896">
    <property type="entry name" value="PAX6 NEIGHBOR PROTEIN PAXNEB"/>
    <property type="match status" value="1"/>
</dbReference>